<dbReference type="InterPro" id="IPR050250">
    <property type="entry name" value="Macrolide_Exporter_MacB"/>
</dbReference>
<feature type="transmembrane region" description="Helical" evidence="6">
    <location>
        <begin position="20"/>
        <end position="42"/>
    </location>
</feature>
<accession>A0A6C0GRE5</accession>
<evidence type="ECO:0000256" key="2">
    <source>
        <dbReference type="ARBA" id="ARBA00022475"/>
    </source>
</evidence>
<sequence>MLQHYFTIAFRNFVKNKVYSSINVIGFSIGLACAFLIALFVYKELSYDRFHSQSAHIYRLTEVINTEGVGEASASVSIPVGPTLKQNYPDLVKAAARLFNFNAPSLNLAYIPDPGKRFNETRLFFTDPDFFTVFDFTLKDGNRRTALLEPNSIVLSQEMAKKYFGDENPMGKTLRFEDKHDLKVTGVINPVPAQSHFQFDFLVSFITLRQILHETQYNSWYWNPAWTYVLLPEQENARSTLEKQLPGFVKTYFPDIIKNDTKLGLQPLTDIYLHSSFYNEIEPTSKISYVYIFSVIGLFILFIASINFMNLTTARSANRAKEVGVRKVLGSQKNQLVTQFLSESVLLAIIAWIIAIGLVFLAIPVISSFSGRDLHLNAQEITILLPAGLLIALIVGLLSGMYPAFYLSAFRPLLVLKGFSITKSARGGLLRKTLVVLQFSLSILLIIGTMVAYFQLGHLQQANLGFDKEQVLIIPINRSAISTIHRFNDFKKRLLQNSRIVSITAMEEVLGRGHNTGHYQPEGKTEELLFSRLVVREDFTETFNIPIIAGRGFSEEHKPDPLIREVIVNEAMLRYLYWPSAQDAVGKKMGEFRADSLQGAVRIVGVAKDFHATSLHQDITPLVLVGPPVTDPANQFFIKFMAVRVAPGDAAPVIDFIEKEWNNAINDRAFEYTFLDENLNRLYQAEAKFGGITLAFTVLAICIASLGLFGLATFTAEQRTKEIGIRKVLGASVSSITVLLSKDFLKLVLLSFIIASPIAWYMMYQWLESFAYRIEIAWWMFALSGVLALLIALGTVSFRSIKAALSNPVKSLRNE</sequence>
<feature type="transmembrane region" description="Helical" evidence="6">
    <location>
        <begin position="744"/>
        <end position="764"/>
    </location>
</feature>
<name>A0A6C0GRE5_9BACT</name>
<feature type="domain" description="ABC3 transporter permease C-terminal" evidence="7">
    <location>
        <begin position="295"/>
        <end position="408"/>
    </location>
</feature>
<evidence type="ECO:0000256" key="5">
    <source>
        <dbReference type="ARBA" id="ARBA00023136"/>
    </source>
</evidence>
<dbReference type="AlphaFoldDB" id="A0A6C0GRE5"/>
<feature type="transmembrane region" description="Helical" evidence="6">
    <location>
        <begin position="776"/>
        <end position="798"/>
    </location>
</feature>
<evidence type="ECO:0000313" key="10">
    <source>
        <dbReference type="Proteomes" id="UP000480178"/>
    </source>
</evidence>
<reference evidence="9 10" key="1">
    <citation type="submission" date="2020-01" db="EMBL/GenBank/DDBJ databases">
        <authorList>
            <person name="Kim M.K."/>
        </authorList>
    </citation>
    <scope>NUCLEOTIDE SEQUENCE [LARGE SCALE GENOMIC DNA]</scope>
    <source>
        <strain evidence="9 10">172606-1</strain>
    </source>
</reference>
<keyword evidence="10" id="KW-1185">Reference proteome</keyword>
<proteinExistence type="predicted"/>
<evidence type="ECO:0000259" key="8">
    <source>
        <dbReference type="Pfam" id="PF12704"/>
    </source>
</evidence>
<feature type="transmembrane region" description="Helical" evidence="6">
    <location>
        <begin position="689"/>
        <end position="716"/>
    </location>
</feature>
<organism evidence="9 10">
    <name type="scientific">Rhodocytophaga rosea</name>
    <dbReference type="NCBI Taxonomy" id="2704465"/>
    <lineage>
        <taxon>Bacteria</taxon>
        <taxon>Pseudomonadati</taxon>
        <taxon>Bacteroidota</taxon>
        <taxon>Cytophagia</taxon>
        <taxon>Cytophagales</taxon>
        <taxon>Rhodocytophagaceae</taxon>
        <taxon>Rhodocytophaga</taxon>
    </lineage>
</organism>
<evidence type="ECO:0000256" key="4">
    <source>
        <dbReference type="ARBA" id="ARBA00022989"/>
    </source>
</evidence>
<evidence type="ECO:0000256" key="1">
    <source>
        <dbReference type="ARBA" id="ARBA00004651"/>
    </source>
</evidence>
<dbReference type="Pfam" id="PF12704">
    <property type="entry name" value="MacB_PCD"/>
    <property type="match status" value="1"/>
</dbReference>
<dbReference type="PANTHER" id="PTHR30572:SF18">
    <property type="entry name" value="ABC-TYPE MACROLIDE FAMILY EXPORT SYSTEM PERMEASE COMPONENT 2"/>
    <property type="match status" value="1"/>
</dbReference>
<dbReference type="InterPro" id="IPR003838">
    <property type="entry name" value="ABC3_permease_C"/>
</dbReference>
<evidence type="ECO:0000256" key="6">
    <source>
        <dbReference type="SAM" id="Phobius"/>
    </source>
</evidence>
<dbReference type="PANTHER" id="PTHR30572">
    <property type="entry name" value="MEMBRANE COMPONENT OF TRANSPORTER-RELATED"/>
    <property type="match status" value="1"/>
</dbReference>
<feature type="transmembrane region" description="Helical" evidence="6">
    <location>
        <begin position="381"/>
        <end position="398"/>
    </location>
</feature>
<feature type="transmembrane region" description="Helical" evidence="6">
    <location>
        <begin position="345"/>
        <end position="369"/>
    </location>
</feature>
<protein>
    <submittedName>
        <fullName evidence="9">FtsX-like permease family protein</fullName>
    </submittedName>
</protein>
<dbReference type="Pfam" id="PF02687">
    <property type="entry name" value="FtsX"/>
    <property type="match status" value="2"/>
</dbReference>
<keyword evidence="4 6" id="KW-1133">Transmembrane helix</keyword>
<feature type="domain" description="MacB-like periplasmic core" evidence="8">
    <location>
        <begin position="20"/>
        <end position="237"/>
    </location>
</feature>
<gene>
    <name evidence="9" type="ORF">GXP67_29205</name>
</gene>
<dbReference type="Proteomes" id="UP000480178">
    <property type="component" value="Chromosome"/>
</dbReference>
<evidence type="ECO:0000256" key="3">
    <source>
        <dbReference type="ARBA" id="ARBA00022692"/>
    </source>
</evidence>
<dbReference type="EMBL" id="CP048222">
    <property type="protein sequence ID" value="QHT70444.1"/>
    <property type="molecule type" value="Genomic_DNA"/>
</dbReference>
<keyword evidence="2" id="KW-1003">Cell membrane</keyword>
<feature type="transmembrane region" description="Helical" evidence="6">
    <location>
        <begin position="434"/>
        <end position="454"/>
    </location>
</feature>
<dbReference type="GO" id="GO:0005886">
    <property type="term" value="C:plasma membrane"/>
    <property type="evidence" value="ECO:0007669"/>
    <property type="project" value="UniProtKB-SubCell"/>
</dbReference>
<feature type="domain" description="ABC3 transporter permease C-terminal" evidence="7">
    <location>
        <begin position="695"/>
        <end position="803"/>
    </location>
</feature>
<comment type="subcellular location">
    <subcellularLocation>
        <location evidence="1">Cell membrane</location>
        <topology evidence="1">Multi-pass membrane protein</topology>
    </subcellularLocation>
</comment>
<keyword evidence="3 6" id="KW-0812">Transmembrane</keyword>
<keyword evidence="5 6" id="KW-0472">Membrane</keyword>
<dbReference type="GO" id="GO:0022857">
    <property type="term" value="F:transmembrane transporter activity"/>
    <property type="evidence" value="ECO:0007669"/>
    <property type="project" value="TreeGrafter"/>
</dbReference>
<evidence type="ECO:0000259" key="7">
    <source>
        <dbReference type="Pfam" id="PF02687"/>
    </source>
</evidence>
<feature type="transmembrane region" description="Helical" evidence="6">
    <location>
        <begin position="289"/>
        <end position="309"/>
    </location>
</feature>
<evidence type="ECO:0000313" key="9">
    <source>
        <dbReference type="EMBL" id="QHT70444.1"/>
    </source>
</evidence>
<dbReference type="KEGG" id="rhoz:GXP67_29205"/>
<dbReference type="InterPro" id="IPR025857">
    <property type="entry name" value="MacB_PCD"/>
</dbReference>
<dbReference type="RefSeq" id="WP_162446422.1">
    <property type="nucleotide sequence ID" value="NZ_CP048222.1"/>
</dbReference>